<gene>
    <name evidence="2" type="ORF">NLU13_2851</name>
</gene>
<dbReference type="Gene3D" id="3.40.50.1110">
    <property type="entry name" value="SGNH hydrolase"/>
    <property type="match status" value="1"/>
</dbReference>
<dbReference type="InterPro" id="IPR045136">
    <property type="entry name" value="Iah1-like"/>
</dbReference>
<comment type="caution">
    <text evidence="2">The sequence shown here is derived from an EMBL/GenBank/DDBJ whole genome shotgun (WGS) entry which is preliminary data.</text>
</comment>
<name>A0AA39GLN0_SARSR</name>
<sequence>MTAPYPQIVLFGDSLIQGSVGVDHGFSFQASLQTRCIRRLDVVNRGFSGWNTKNALEYFDRIFPAPTSSSPKMAFLVILLGANDAVLPLEYTSQHVPREQYKKNLETIINHPHIQAHKPKILLVTPPPLDEIKATKLDLEKGLPQGTRTSAISASYSETAREVARENPSIILIDLWKGLMDRAIEMAPNDYKPGGPWLGSPGNGKQGGLDTLLPDGLHMNGEAYQILYDLIKPHIGPHWTGNPELDRGEYVLPDWRDINVPIGSRIP</sequence>
<dbReference type="PANTHER" id="PTHR14209:SF19">
    <property type="entry name" value="ISOAMYL ACETATE-HYDROLYZING ESTERASE 1 HOMOLOG"/>
    <property type="match status" value="1"/>
</dbReference>
<proteinExistence type="predicted"/>
<organism evidence="2 3">
    <name type="scientific">Sarocladium strictum</name>
    <name type="common">Black bundle disease fungus</name>
    <name type="synonym">Acremonium strictum</name>
    <dbReference type="NCBI Taxonomy" id="5046"/>
    <lineage>
        <taxon>Eukaryota</taxon>
        <taxon>Fungi</taxon>
        <taxon>Dikarya</taxon>
        <taxon>Ascomycota</taxon>
        <taxon>Pezizomycotina</taxon>
        <taxon>Sordariomycetes</taxon>
        <taxon>Hypocreomycetidae</taxon>
        <taxon>Hypocreales</taxon>
        <taxon>Sarocladiaceae</taxon>
        <taxon>Sarocladium</taxon>
    </lineage>
</organism>
<dbReference type="Proteomes" id="UP001175261">
    <property type="component" value="Unassembled WGS sequence"/>
</dbReference>
<dbReference type="CDD" id="cd01838">
    <property type="entry name" value="Isoamyl_acetate_hydrolase_like"/>
    <property type="match status" value="1"/>
</dbReference>
<dbReference type="InterPro" id="IPR036514">
    <property type="entry name" value="SGNH_hydro_sf"/>
</dbReference>
<evidence type="ECO:0000259" key="1">
    <source>
        <dbReference type="Pfam" id="PF13472"/>
    </source>
</evidence>
<feature type="domain" description="SGNH hydrolase-type esterase" evidence="1">
    <location>
        <begin position="10"/>
        <end position="226"/>
    </location>
</feature>
<dbReference type="InterPro" id="IPR013830">
    <property type="entry name" value="SGNH_hydro"/>
</dbReference>
<dbReference type="Pfam" id="PF13472">
    <property type="entry name" value="Lipase_GDSL_2"/>
    <property type="match status" value="1"/>
</dbReference>
<keyword evidence="3" id="KW-1185">Reference proteome</keyword>
<dbReference type="AlphaFoldDB" id="A0AA39GLN0"/>
<dbReference type="SUPFAM" id="SSF52266">
    <property type="entry name" value="SGNH hydrolase"/>
    <property type="match status" value="1"/>
</dbReference>
<evidence type="ECO:0000313" key="2">
    <source>
        <dbReference type="EMBL" id="KAK0389276.1"/>
    </source>
</evidence>
<accession>A0AA39GLN0</accession>
<protein>
    <recommendedName>
        <fullName evidence="1">SGNH hydrolase-type esterase domain-containing protein</fullName>
    </recommendedName>
</protein>
<evidence type="ECO:0000313" key="3">
    <source>
        <dbReference type="Proteomes" id="UP001175261"/>
    </source>
</evidence>
<dbReference type="PANTHER" id="PTHR14209">
    <property type="entry name" value="ISOAMYL ACETATE-HYDROLYZING ESTERASE 1"/>
    <property type="match status" value="1"/>
</dbReference>
<dbReference type="EMBL" id="JAPDFR010000002">
    <property type="protein sequence ID" value="KAK0389276.1"/>
    <property type="molecule type" value="Genomic_DNA"/>
</dbReference>
<reference evidence="2" key="1">
    <citation type="submission" date="2022-10" db="EMBL/GenBank/DDBJ databases">
        <title>Determination and structural analysis of whole genome sequence of Sarocladium strictum F4-1.</title>
        <authorList>
            <person name="Hu L."/>
            <person name="Jiang Y."/>
        </authorList>
    </citation>
    <scope>NUCLEOTIDE SEQUENCE</scope>
    <source>
        <strain evidence="2">F4-1</strain>
    </source>
</reference>